<dbReference type="InterPro" id="IPR011894">
    <property type="entry name" value="PorC_KorC"/>
</dbReference>
<evidence type="ECO:0000256" key="1">
    <source>
        <dbReference type="ARBA" id="ARBA00023002"/>
    </source>
</evidence>
<dbReference type="RefSeq" id="WP_165903447.1">
    <property type="nucleotide sequence ID" value="NZ_SMAO01000008.1"/>
</dbReference>
<sequence length="190" mass="20159">MSRPHETVWLGRGGQGAFTAARLLGLSAVRFAARQALAFPSFGPERRGAPVFAYTRIADAPIHDRSATRCADVAVVMDASLLSSVSTSFLTPRTLLIVDTDAPLTLALPGRHYGVPAKRLAREWLGSEHTNTLLLGVLIGLTGLLPAEAVADGIRAEFGQGSRAARNLDAFWHAHDLGLKLRDADPSAAA</sequence>
<dbReference type="PANTHER" id="PTHR43366">
    <property type="entry name" value="PYRUVATE SYNTHASE SUBUNIT PORC"/>
    <property type="match status" value="1"/>
</dbReference>
<dbReference type="InterPro" id="IPR002869">
    <property type="entry name" value="Pyrv_flavodox_OxRed_cen"/>
</dbReference>
<dbReference type="InterPro" id="IPR019752">
    <property type="entry name" value="Pyrv/ketoisovalerate_OxRed_cat"/>
</dbReference>
<gene>
    <name evidence="3" type="ORF">EDC35_10877</name>
</gene>
<dbReference type="EMBL" id="SMAO01000008">
    <property type="protein sequence ID" value="TCT19471.1"/>
    <property type="molecule type" value="Genomic_DNA"/>
</dbReference>
<keyword evidence="3" id="KW-0670">Pyruvate</keyword>
<evidence type="ECO:0000313" key="4">
    <source>
        <dbReference type="Proteomes" id="UP000295717"/>
    </source>
</evidence>
<feature type="domain" description="Pyruvate/ketoisovalerate oxidoreductase catalytic" evidence="2">
    <location>
        <begin position="13"/>
        <end position="174"/>
    </location>
</feature>
<evidence type="ECO:0000313" key="3">
    <source>
        <dbReference type="EMBL" id="TCT19471.1"/>
    </source>
</evidence>
<dbReference type="Pfam" id="PF01558">
    <property type="entry name" value="POR"/>
    <property type="match status" value="1"/>
</dbReference>
<reference evidence="3 4" key="1">
    <citation type="submission" date="2019-03" db="EMBL/GenBank/DDBJ databases">
        <title>Genomic Encyclopedia of Type Strains, Phase IV (KMG-IV): sequencing the most valuable type-strain genomes for metagenomic binning, comparative biology and taxonomic classification.</title>
        <authorList>
            <person name="Goeker M."/>
        </authorList>
    </citation>
    <scope>NUCLEOTIDE SEQUENCE [LARGE SCALE GENOMIC DNA]</scope>
    <source>
        <strain evidence="3 4">DSM 13587</strain>
    </source>
</reference>
<keyword evidence="4" id="KW-1185">Reference proteome</keyword>
<proteinExistence type="predicted"/>
<organism evidence="3 4">
    <name type="scientific">Thiobaca trueperi</name>
    <dbReference type="NCBI Taxonomy" id="127458"/>
    <lineage>
        <taxon>Bacteria</taxon>
        <taxon>Pseudomonadati</taxon>
        <taxon>Pseudomonadota</taxon>
        <taxon>Gammaproteobacteria</taxon>
        <taxon>Chromatiales</taxon>
        <taxon>Chromatiaceae</taxon>
        <taxon>Thiobaca</taxon>
    </lineage>
</organism>
<dbReference type="InterPro" id="IPR051626">
    <property type="entry name" value="Oxidoreductase_gamma_subunit"/>
</dbReference>
<dbReference type="Proteomes" id="UP000295717">
    <property type="component" value="Unassembled WGS sequence"/>
</dbReference>
<evidence type="ECO:0000259" key="2">
    <source>
        <dbReference type="Pfam" id="PF01558"/>
    </source>
</evidence>
<keyword evidence="1" id="KW-0560">Oxidoreductase</keyword>
<dbReference type="GO" id="GO:0016625">
    <property type="term" value="F:oxidoreductase activity, acting on the aldehyde or oxo group of donors, iron-sulfur protein as acceptor"/>
    <property type="evidence" value="ECO:0007669"/>
    <property type="project" value="InterPro"/>
</dbReference>
<dbReference type="Gene3D" id="3.40.920.10">
    <property type="entry name" value="Pyruvate-ferredoxin oxidoreductase, PFOR, domain III"/>
    <property type="match status" value="1"/>
</dbReference>
<comment type="caution">
    <text evidence="3">The sequence shown here is derived from an EMBL/GenBank/DDBJ whole genome shotgun (WGS) entry which is preliminary data.</text>
</comment>
<dbReference type="AlphaFoldDB" id="A0A4R3MVP2"/>
<protein>
    <submittedName>
        <fullName evidence="3">Pyruvate ferredoxin oxidoreductase gamma subunit</fullName>
    </submittedName>
</protein>
<accession>A0A4R3MVP2</accession>
<dbReference type="PANTHER" id="PTHR43366:SF1">
    <property type="entry name" value="PYRUVATE SYNTHASE SUBUNIT PORC"/>
    <property type="match status" value="1"/>
</dbReference>
<name>A0A4R3MVP2_9GAMM</name>
<dbReference type="NCBIfam" id="TIGR02175">
    <property type="entry name" value="PorC_KorC"/>
    <property type="match status" value="1"/>
</dbReference>
<dbReference type="SUPFAM" id="SSF53323">
    <property type="entry name" value="Pyruvate-ferredoxin oxidoreductase, PFOR, domain III"/>
    <property type="match status" value="1"/>
</dbReference>